<dbReference type="InterPro" id="IPR013324">
    <property type="entry name" value="RNA_pol_sigma_r3/r4-like"/>
</dbReference>
<dbReference type="InterPro" id="IPR007627">
    <property type="entry name" value="RNA_pol_sigma70_r2"/>
</dbReference>
<dbReference type="EMBL" id="JAKWBL010000001">
    <property type="protein sequence ID" value="MCH5598154.1"/>
    <property type="molecule type" value="Genomic_DNA"/>
</dbReference>
<dbReference type="Proteomes" id="UP001202248">
    <property type="component" value="Unassembled WGS sequence"/>
</dbReference>
<gene>
    <name evidence="3" type="ORF">MKP09_09645</name>
</gene>
<dbReference type="SUPFAM" id="SSF88659">
    <property type="entry name" value="Sigma3 and sigma4 domains of RNA polymerase sigma factors"/>
    <property type="match status" value="1"/>
</dbReference>
<evidence type="ECO:0000313" key="4">
    <source>
        <dbReference type="Proteomes" id="UP001202248"/>
    </source>
</evidence>
<name>A0ABS9SII3_9BACT</name>
<feature type="domain" description="DUF6596" evidence="2">
    <location>
        <begin position="182"/>
        <end position="282"/>
    </location>
</feature>
<dbReference type="SUPFAM" id="SSF88946">
    <property type="entry name" value="Sigma2 domain of RNA polymerase sigma factors"/>
    <property type="match status" value="1"/>
</dbReference>
<dbReference type="InterPro" id="IPR013325">
    <property type="entry name" value="RNA_pol_sigma_r2"/>
</dbReference>
<dbReference type="NCBIfam" id="TIGR02937">
    <property type="entry name" value="sigma70-ECF"/>
    <property type="match status" value="1"/>
</dbReference>
<dbReference type="RefSeq" id="WP_240827507.1">
    <property type="nucleotide sequence ID" value="NZ_JAKWBL010000001.1"/>
</dbReference>
<dbReference type="InterPro" id="IPR014284">
    <property type="entry name" value="RNA_pol_sigma-70_dom"/>
</dbReference>
<evidence type="ECO:0000259" key="1">
    <source>
        <dbReference type="Pfam" id="PF04542"/>
    </source>
</evidence>
<dbReference type="PANTHER" id="PTHR47756:SF2">
    <property type="entry name" value="BLL6612 PROTEIN"/>
    <property type="match status" value="1"/>
</dbReference>
<keyword evidence="4" id="KW-1185">Reference proteome</keyword>
<dbReference type="PANTHER" id="PTHR47756">
    <property type="entry name" value="BLL6612 PROTEIN-RELATED"/>
    <property type="match status" value="1"/>
</dbReference>
<sequence length="408" mass="46545">MQQQELIPHLFRTEYRKIVAVLCSLFGLQHIETAEDLVSDTFLSAAELWGQKGVPENPAAWLYTVAKNKTKNHLRRVANFDKKISKELSNEGVAEIELDLSEENINDSQLAMMFAVCDPSVAKEAQVALALNLLCGFDAQEIADAFLTNKDVVYKRIQRAKEKLRSENISLAYPTVNEISTRMDSVLSTIYLLFNEGYYSSSQNSVLRKDLCWEAMRLCYLLVSNDIANTTSANALLSLMCFHASRFEARLNEHGELILYKDQDTSLWNEELIVKGRYYLKIAFADGDLSKYHFEAAIASWHTIKEDSPEKWATVLQLYDQLLQLEYSPMAAFNRIYVLSKVRGKQQAIEEAEQLNIVKNHFYYTLLGKLHEGIDDTLALSYFKTALTLAITDPEKKLIMAHMHELAE</sequence>
<dbReference type="Pfam" id="PF04542">
    <property type="entry name" value="Sigma70_r2"/>
    <property type="match status" value="1"/>
</dbReference>
<feature type="domain" description="RNA polymerase sigma-70 region 2" evidence="1">
    <location>
        <begin position="10"/>
        <end position="76"/>
    </location>
</feature>
<dbReference type="Pfam" id="PF20239">
    <property type="entry name" value="DUF6596"/>
    <property type="match status" value="1"/>
</dbReference>
<dbReference type="InterPro" id="IPR046531">
    <property type="entry name" value="DUF6596"/>
</dbReference>
<reference evidence="3 4" key="1">
    <citation type="submission" date="2022-02" db="EMBL/GenBank/DDBJ databases">
        <authorList>
            <person name="Min J."/>
        </authorList>
    </citation>
    <scope>NUCLEOTIDE SEQUENCE [LARGE SCALE GENOMIC DNA]</scope>
    <source>
        <strain evidence="3 4">GR10-1</strain>
    </source>
</reference>
<comment type="caution">
    <text evidence="3">The sequence shown here is derived from an EMBL/GenBank/DDBJ whole genome shotgun (WGS) entry which is preliminary data.</text>
</comment>
<accession>A0ABS9SII3</accession>
<organism evidence="3 4">
    <name type="scientific">Niabella ginsengisoli</name>
    <dbReference type="NCBI Taxonomy" id="522298"/>
    <lineage>
        <taxon>Bacteria</taxon>
        <taxon>Pseudomonadati</taxon>
        <taxon>Bacteroidota</taxon>
        <taxon>Chitinophagia</taxon>
        <taxon>Chitinophagales</taxon>
        <taxon>Chitinophagaceae</taxon>
        <taxon>Niabella</taxon>
    </lineage>
</organism>
<evidence type="ECO:0000313" key="3">
    <source>
        <dbReference type="EMBL" id="MCH5598154.1"/>
    </source>
</evidence>
<protein>
    <submittedName>
        <fullName evidence="3">Sigma-70 family RNA polymerase sigma factor</fullName>
    </submittedName>
</protein>
<dbReference type="Gene3D" id="1.10.1740.10">
    <property type="match status" value="1"/>
</dbReference>
<evidence type="ECO:0000259" key="2">
    <source>
        <dbReference type="Pfam" id="PF20239"/>
    </source>
</evidence>
<proteinExistence type="predicted"/>